<dbReference type="InterPro" id="IPR001387">
    <property type="entry name" value="Cro/C1-type_HTH"/>
</dbReference>
<dbReference type="PROSITE" id="PS50943">
    <property type="entry name" value="HTH_CROC1"/>
    <property type="match status" value="1"/>
</dbReference>
<dbReference type="Proteomes" id="UP000248918">
    <property type="component" value="Unassembled WGS sequence"/>
</dbReference>
<dbReference type="SUPFAM" id="SSF47413">
    <property type="entry name" value="lambda repressor-like DNA-binding domains"/>
    <property type="match status" value="1"/>
</dbReference>
<reference evidence="2 3" key="1">
    <citation type="submission" date="2018-06" db="EMBL/GenBank/DDBJ databases">
        <title>Genomic Encyclopedia of Type Strains, Phase III (KMG-III): the genomes of soil and plant-associated and newly described type strains.</title>
        <authorList>
            <person name="Whitman W."/>
        </authorList>
    </citation>
    <scope>NUCLEOTIDE SEQUENCE [LARGE SCALE GENOMIC DNA]</scope>
    <source>
        <strain evidence="2 3">LMG 23644</strain>
    </source>
</reference>
<evidence type="ECO:0000313" key="3">
    <source>
        <dbReference type="Proteomes" id="UP000248918"/>
    </source>
</evidence>
<dbReference type="InterPro" id="IPR010982">
    <property type="entry name" value="Lambda_DNA-bd_dom_sf"/>
</dbReference>
<comment type="caution">
    <text evidence="2">The sequence shown here is derived from an EMBL/GenBank/DDBJ whole genome shotgun (WGS) entry which is preliminary data.</text>
</comment>
<dbReference type="AlphaFoldDB" id="A0A329C0K4"/>
<evidence type="ECO:0000259" key="1">
    <source>
        <dbReference type="PROSITE" id="PS50943"/>
    </source>
</evidence>
<evidence type="ECO:0000313" key="2">
    <source>
        <dbReference type="EMBL" id="RAS27949.1"/>
    </source>
</evidence>
<feature type="domain" description="HTH cro/C1-type" evidence="1">
    <location>
        <begin position="8"/>
        <end position="66"/>
    </location>
</feature>
<accession>A0A329C0K4</accession>
<organism evidence="2 3">
    <name type="scientific">Paraburkholderia bryophila</name>
    <dbReference type="NCBI Taxonomy" id="420952"/>
    <lineage>
        <taxon>Bacteria</taxon>
        <taxon>Pseudomonadati</taxon>
        <taxon>Pseudomonadota</taxon>
        <taxon>Betaproteobacteria</taxon>
        <taxon>Burkholderiales</taxon>
        <taxon>Burkholderiaceae</taxon>
        <taxon>Paraburkholderia</taxon>
    </lineage>
</organism>
<dbReference type="EMBL" id="QLTK01000012">
    <property type="protein sequence ID" value="RAS27949.1"/>
    <property type="molecule type" value="Genomic_DNA"/>
</dbReference>
<gene>
    <name evidence="2" type="ORF">BX591_112159</name>
</gene>
<proteinExistence type="predicted"/>
<dbReference type="SMART" id="SM00530">
    <property type="entry name" value="HTH_XRE"/>
    <property type="match status" value="1"/>
</dbReference>
<protein>
    <submittedName>
        <fullName evidence="2">Helix-turn-helix protein</fullName>
    </submittedName>
</protein>
<dbReference type="CDD" id="cd00093">
    <property type="entry name" value="HTH_XRE"/>
    <property type="match status" value="1"/>
</dbReference>
<sequence>MSVFAKRLKQARQRAGLSQEKLGIEAELDPMSASARMNRYELGKRVPDAQLVERIAAVLKTPVAYFHAVEDDEAELLLKYHRLPKRQRTKVIAFIDELAG</sequence>
<dbReference type="Gene3D" id="1.10.260.40">
    <property type="entry name" value="lambda repressor-like DNA-binding domains"/>
    <property type="match status" value="1"/>
</dbReference>
<dbReference type="RefSeq" id="WP_111932922.1">
    <property type="nucleotide sequence ID" value="NZ_CADFFP010000015.1"/>
</dbReference>
<dbReference type="GO" id="GO:0003677">
    <property type="term" value="F:DNA binding"/>
    <property type="evidence" value="ECO:0007669"/>
    <property type="project" value="InterPro"/>
</dbReference>
<dbReference type="OrthoDB" id="6006530at2"/>
<name>A0A329C0K4_9BURK</name>
<dbReference type="Pfam" id="PF13560">
    <property type="entry name" value="HTH_31"/>
    <property type="match status" value="1"/>
</dbReference>